<evidence type="ECO:0000256" key="1">
    <source>
        <dbReference type="SAM" id="Coils"/>
    </source>
</evidence>
<feature type="compositionally biased region" description="Low complexity" evidence="2">
    <location>
        <begin position="1691"/>
        <end position="1704"/>
    </location>
</feature>
<feature type="region of interest" description="Disordered" evidence="2">
    <location>
        <begin position="374"/>
        <end position="398"/>
    </location>
</feature>
<evidence type="ECO:0000313" key="4">
    <source>
        <dbReference type="RefSeq" id="XP_022297784.1"/>
    </source>
</evidence>
<feature type="region of interest" description="Disordered" evidence="2">
    <location>
        <begin position="438"/>
        <end position="463"/>
    </location>
</feature>
<protein>
    <submittedName>
        <fullName evidence="4">Mucin-17-like</fullName>
    </submittedName>
</protein>
<reference evidence="3" key="1">
    <citation type="submission" date="2024-06" db="UniProtKB">
        <authorList>
            <consortium name="RefSeq"/>
        </authorList>
    </citation>
    <scope>NUCLEOTIDE SEQUENCE [LARGE SCALE GENOMIC DNA]</scope>
</reference>
<dbReference type="KEGG" id="cvn:111107098"/>
<sequence length="1994" mass="222456">MAANTSPRQQVSPMQPTFPGSSAQVSSPINRSWQQHQIQSVGVQNNPLPQTPSIQSAPNTQTNPLADPNLVQKQIHEFHRLQVMLRHIQQQRQRQQEQKRRQELQQQQEQQRRQQLLQRIQVIQRARAQGLIPQNSGHSAKINQMEKMIRDMIKYRDQLKQEAAFRQKTRQVDATNMLHREDVQSGPSLLVMDKDMVTAVPVVTTKKPNGSLGQSMIVFAKTANIHSNVDSQTNIATEQAKLQTTTPSPKPVAYQQPGFQQLGIQQEGVSHPHQLSTQQQHNQHHVAQSHMQPQQPQQMALPMNNLPTLQQTNMIPSNANNGLVNSQQTNIHGHQQNNPNGNQAFDHPAQHHGSPSVHTHGQHYEQVIQHKANQNAGSPQGNIHSQAKHVHTSGPTQIQLPPLETVQQNPQTVHQRTDPPPIQLPTLNMLSVKNQQPLMQPVQQHSSRQFPAQLRSSNSHIPAPRSLPSPNNHIHHLLSTEPPNQWKHPRSQMLTTTTPVPDVPRIHSNGIMQLPQINRRLLKRPPRPRIVTTTTPEPLFHNEPLTLMLPPREQTGAIQHEVPTVPPVVTEHPHRFVPTPPPNTTPKPSINDIFQRMSRPRPQKVRISFRKSGALTGSLSGGISPPQVTTPTFPVEPTTVPFIPTQHNNRPVPTTTPVVPTHPTYPPVHRDAPQYQRPVEQIPTLPPPLPTVEQVQNYQMNSNQQYPVHQYAATEPSIRYYTTTEASYHHQGRSHYSEQIRPVPFSHPLHNPNQNQNAHRNDYIQQTTTTTTQAPLHLSDLQKWESEMKINSNKPVAGMRPRNNVGFQSYHQVTTTTTEAPTPKRTENPLAKLLKLLQRKNASIKFASDRQQQQRFTEPRTHQPRKPSTTTESPQIRVQEPQAPFNRHSSGLVSRHPPIQQSSRWTHMRAPTAAPSTTHLQTARNNFRRFETSPFSTKLPLNNHRTSLQPTAVPVVQPPSPRQTSNQRGNRQPTQQRNQHHRNMQHVRHSGSNTARRQPQRVNAGAKSQGPINPAQLLIAALIQALQSGNLLKQLKMHQQQPSQFQQHHVQESEPMITHTQTNSQVHYNEQHSQPAVQIEEKMQPDVPYYNTQENHVQQHQQAPRQINIPPSFENQNNNNNQHQVVRYDTKSQAKRPQKMPDLSMLPDQDVEFTDVNTGFGGESPPPVIIQRIPKNSRSRSNGNSVSYELPSMALHENSAVVIDTSTGDDSNSTSDTDDKKSNSTDDKEVNLPKLSTIFASKITSNPISSISTPATTVKSITLPESDIENKEDYQEENIKQDVFQKTDTNDQEKSFHLQLPSMSPINIDYETNDVSTPPPLFTMTKKAEKNDKDDITTTTRPTTKATTEKTISTTVEKITTVEQEQFTMFVSSTTSTVKPSTTSRMEDDSYDKTPKPTTTATTTTTNLKTTTPTSTTMIPTTTTSTAPSTSTPSTTTTTSTTTTSTTLPTTTIPQSTSAKPATQIKTTTEEYRTVPELTTLTSVIPLKERDEGREYNFKTKTTTLSTTPTTTSQPSTAKTTSTTSAVNTSPFFFMTTMDYRALYPELFGLRPLMHEPVEPTTTTKFVTTTIPSTTTTRSTTTPSTTTATTTTLKPTTPTLKPIVLETTPKPTTTTYKTTTYRRPSTTTTLKPVVTTPFWQRETTQFTTDVFPFTLPTTIDYRDLFAEMFGRNPVPAIYGAQESALEENKRPQTTISPTPSTTTAILTPSPKKTAYVGLSLENSMQYRKASNISPTVLSNTVESTMPQLSLPGPTIRDTPRFFVSNNLNGGHGLQHQAVRSTTPRSVRVLGRDIVVQTTAQSFAAKHLSGQEGVKEQPSNHISDFVQNGNAGSLSQQKIIQRQMAVPETMSNVLSPKPTPHIDVVDIPYDPHLDRASTLLSGNKIPKQLAEPKVADASEALPGLKGSNEPLNVIDLNAFSTNSLAANPNVPQTHQNGVADVSTQLDSLLSALGSDIMIHEQKSSDGHVQYKIHGGNQDLPAFVLRTGYKWADTFG</sequence>
<feature type="compositionally biased region" description="Polar residues" evidence="2">
    <location>
        <begin position="309"/>
        <end position="329"/>
    </location>
</feature>
<evidence type="ECO:0000313" key="3">
    <source>
        <dbReference type="Proteomes" id="UP000694844"/>
    </source>
</evidence>
<feature type="region of interest" description="Disordered" evidence="2">
    <location>
        <begin position="1503"/>
        <end position="1524"/>
    </location>
</feature>
<feature type="compositionally biased region" description="Polar residues" evidence="2">
    <location>
        <begin position="273"/>
        <end position="290"/>
    </location>
</feature>
<feature type="compositionally biased region" description="Polar residues" evidence="2">
    <location>
        <begin position="1"/>
        <end position="64"/>
    </location>
</feature>
<reference evidence="4" key="2">
    <citation type="submission" date="2025-08" db="UniProtKB">
        <authorList>
            <consortium name="RefSeq"/>
        </authorList>
    </citation>
    <scope>IDENTIFICATION</scope>
    <source>
        <tissue evidence="4">Whole sample</tissue>
    </source>
</reference>
<keyword evidence="1" id="KW-0175">Coiled coil</keyword>
<name>A0A8B8B537_CRAVI</name>
<feature type="region of interest" description="Disordered" evidence="2">
    <location>
        <begin position="846"/>
        <end position="1009"/>
    </location>
</feature>
<feature type="compositionally biased region" description="Polar residues" evidence="2">
    <location>
        <begin position="933"/>
        <end position="950"/>
    </location>
</feature>
<dbReference type="RefSeq" id="XP_022297784.1">
    <property type="nucleotide sequence ID" value="XM_022442076.1"/>
</dbReference>
<proteinExistence type="predicted"/>
<feature type="compositionally biased region" description="Polar residues" evidence="2">
    <location>
        <begin position="438"/>
        <end position="460"/>
    </location>
</feature>
<feature type="region of interest" description="Disordered" evidence="2">
    <location>
        <begin position="1"/>
        <end position="66"/>
    </location>
</feature>
<dbReference type="GeneID" id="111107098"/>
<feature type="coiled-coil region" evidence="1">
    <location>
        <begin position="85"/>
        <end position="162"/>
    </location>
</feature>
<dbReference type="OrthoDB" id="6217125at2759"/>
<feature type="region of interest" description="Disordered" evidence="2">
    <location>
        <begin position="267"/>
        <end position="297"/>
    </location>
</feature>
<feature type="region of interest" description="Disordered" evidence="2">
    <location>
        <begin position="641"/>
        <end position="660"/>
    </location>
</feature>
<keyword evidence="3" id="KW-1185">Reference proteome</keyword>
<feature type="region of interest" description="Disordered" evidence="2">
    <location>
        <begin position="309"/>
        <end position="360"/>
    </location>
</feature>
<feature type="compositionally biased region" description="Polar residues" evidence="2">
    <location>
        <begin position="374"/>
        <end position="385"/>
    </location>
</feature>
<feature type="compositionally biased region" description="Basic and acidic residues" evidence="2">
    <location>
        <begin position="1217"/>
        <end position="1229"/>
    </location>
</feature>
<feature type="compositionally biased region" description="Low complexity" evidence="2">
    <location>
        <begin position="1204"/>
        <end position="1215"/>
    </location>
</feature>
<organism evidence="3 4">
    <name type="scientific">Crassostrea virginica</name>
    <name type="common">Eastern oyster</name>
    <dbReference type="NCBI Taxonomy" id="6565"/>
    <lineage>
        <taxon>Eukaryota</taxon>
        <taxon>Metazoa</taxon>
        <taxon>Spiralia</taxon>
        <taxon>Lophotrochozoa</taxon>
        <taxon>Mollusca</taxon>
        <taxon>Bivalvia</taxon>
        <taxon>Autobranchia</taxon>
        <taxon>Pteriomorphia</taxon>
        <taxon>Ostreida</taxon>
        <taxon>Ostreoidea</taxon>
        <taxon>Ostreidae</taxon>
        <taxon>Crassostrea</taxon>
    </lineage>
</organism>
<feature type="compositionally biased region" description="Polar residues" evidence="2">
    <location>
        <begin position="962"/>
        <end position="974"/>
    </location>
</feature>
<feature type="compositionally biased region" description="Polar residues" evidence="2">
    <location>
        <begin position="866"/>
        <end position="876"/>
    </location>
</feature>
<feature type="region of interest" description="Disordered" evidence="2">
    <location>
        <begin position="1685"/>
        <end position="1704"/>
    </location>
</feature>
<feature type="region of interest" description="Disordered" evidence="2">
    <location>
        <begin position="569"/>
        <end position="589"/>
    </location>
</feature>
<feature type="compositionally biased region" description="Basic and acidic residues" evidence="2">
    <location>
        <begin position="1385"/>
        <end position="1395"/>
    </location>
</feature>
<evidence type="ECO:0000256" key="2">
    <source>
        <dbReference type="SAM" id="MobiDB-lite"/>
    </source>
</evidence>
<feature type="region of interest" description="Disordered" evidence="2">
    <location>
        <begin position="1376"/>
        <end position="1465"/>
    </location>
</feature>
<feature type="region of interest" description="Disordered" evidence="2">
    <location>
        <begin position="1158"/>
        <end position="1186"/>
    </location>
</feature>
<accession>A0A8B8B537</accession>
<dbReference type="Proteomes" id="UP000694844">
    <property type="component" value="Chromosome 1"/>
</dbReference>
<feature type="compositionally biased region" description="Polar residues" evidence="2">
    <location>
        <begin position="990"/>
        <end position="1001"/>
    </location>
</feature>
<feature type="compositionally biased region" description="Polar residues" evidence="2">
    <location>
        <begin position="914"/>
        <end position="925"/>
    </location>
</feature>
<feature type="compositionally biased region" description="Low complexity" evidence="2">
    <location>
        <begin position="330"/>
        <end position="343"/>
    </location>
</feature>
<feature type="compositionally biased region" description="Basic residues" evidence="2">
    <location>
        <begin position="978"/>
        <end position="989"/>
    </location>
</feature>
<gene>
    <name evidence="4" type="primary">LOC111107098</name>
</gene>
<feature type="region of interest" description="Disordered" evidence="2">
    <location>
        <begin position="1204"/>
        <end position="1229"/>
    </location>
</feature>
<feature type="compositionally biased region" description="Low complexity" evidence="2">
    <location>
        <begin position="1396"/>
        <end position="1458"/>
    </location>
</feature>
<feature type="region of interest" description="Disordered" evidence="2">
    <location>
        <begin position="1573"/>
        <end position="1596"/>
    </location>
</feature>